<sequence length="75" mass="8494">MFNPHDPGAVAARFSAIPQIDPALEIFAHSWLRSGMETYYLSICGTIFLKVRQMAISLELFTNMDLTKPTELVNY</sequence>
<name>A0A370KHR5_9HYPH</name>
<reference evidence="1 2" key="1">
    <citation type="submission" date="2017-03" db="EMBL/GenBank/DDBJ databases">
        <title>Genome analysis of Rhizobial strains effectives or ineffectives for nitrogen fixation isolated from bean seeds.</title>
        <authorList>
            <person name="Peralta H."/>
            <person name="Aguilar-Vera A."/>
            <person name="Mora Y."/>
            <person name="Vargas-Lagunas C."/>
            <person name="Girard L."/>
            <person name="Mora J."/>
        </authorList>
    </citation>
    <scope>NUCLEOTIDE SEQUENCE [LARGE SCALE GENOMIC DNA]</scope>
    <source>
        <strain evidence="1 2">CCGM3</strain>
    </source>
</reference>
<evidence type="ECO:0000313" key="2">
    <source>
        <dbReference type="Proteomes" id="UP000254939"/>
    </source>
</evidence>
<comment type="caution">
    <text evidence="1">The sequence shown here is derived from an EMBL/GenBank/DDBJ whole genome shotgun (WGS) entry which is preliminary data.</text>
</comment>
<dbReference type="Proteomes" id="UP000254939">
    <property type="component" value="Unassembled WGS sequence"/>
</dbReference>
<dbReference type="EMBL" id="NAAC01000037">
    <property type="protein sequence ID" value="RDJ04638.1"/>
    <property type="molecule type" value="Genomic_DNA"/>
</dbReference>
<organism evidence="1 2">
    <name type="scientific">Rhizobium grahamii</name>
    <dbReference type="NCBI Taxonomy" id="1120045"/>
    <lineage>
        <taxon>Bacteria</taxon>
        <taxon>Pseudomonadati</taxon>
        <taxon>Pseudomonadota</taxon>
        <taxon>Alphaproteobacteria</taxon>
        <taxon>Hyphomicrobiales</taxon>
        <taxon>Rhizobiaceae</taxon>
        <taxon>Rhizobium/Agrobacterium group</taxon>
        <taxon>Rhizobium</taxon>
    </lineage>
</organism>
<dbReference type="AlphaFoldDB" id="A0A370KHR5"/>
<gene>
    <name evidence="1" type="ORF">B5K06_26775</name>
</gene>
<proteinExistence type="predicted"/>
<evidence type="ECO:0000313" key="1">
    <source>
        <dbReference type="EMBL" id="RDJ04638.1"/>
    </source>
</evidence>
<accession>A0A370KHR5</accession>
<protein>
    <submittedName>
        <fullName evidence="1">Uncharacterized protein</fullName>
    </submittedName>
</protein>